<feature type="short sequence motif" description="HXTX 2" evidence="2">
    <location>
        <begin position="127"/>
        <end position="130"/>
    </location>
</feature>
<dbReference type="InterPro" id="IPR014051">
    <property type="entry name" value="Phosphoesterase_HXTX"/>
</dbReference>
<dbReference type="EC" id="3.1.4.58" evidence="2"/>
<evidence type="ECO:0000256" key="2">
    <source>
        <dbReference type="HAMAP-Rule" id="MF_01940"/>
    </source>
</evidence>
<keyword evidence="1 2" id="KW-0378">Hydrolase</keyword>
<dbReference type="Gene3D" id="3.90.1140.10">
    <property type="entry name" value="Cyclic phosphodiesterase"/>
    <property type="match status" value="1"/>
</dbReference>
<dbReference type="Pfam" id="PF02834">
    <property type="entry name" value="LigT_PEase"/>
    <property type="match status" value="2"/>
</dbReference>
<proteinExistence type="inferred from homology"/>
<dbReference type="GO" id="GO:0004113">
    <property type="term" value="F:2',3'-cyclic-nucleotide 3'-phosphodiesterase activity"/>
    <property type="evidence" value="ECO:0007669"/>
    <property type="project" value="InterPro"/>
</dbReference>
<evidence type="ECO:0000313" key="4">
    <source>
        <dbReference type="EMBL" id="EEP60789.1"/>
    </source>
</evidence>
<dbReference type="InterPro" id="IPR009097">
    <property type="entry name" value="Cyclic_Pdiesterase"/>
</dbReference>
<dbReference type="NCBIfam" id="TIGR02258">
    <property type="entry name" value="2_5_ligase"/>
    <property type="match status" value="1"/>
</dbReference>
<organism evidence="4 5">
    <name type="scientific">Sulfurihydrogenibium yellowstonense SS-5</name>
    <dbReference type="NCBI Taxonomy" id="432331"/>
    <lineage>
        <taxon>Bacteria</taxon>
        <taxon>Pseudomonadati</taxon>
        <taxon>Aquificota</taxon>
        <taxon>Aquificia</taxon>
        <taxon>Aquificales</taxon>
        <taxon>Hydrogenothermaceae</taxon>
        <taxon>Sulfurihydrogenibium</taxon>
    </lineage>
</organism>
<dbReference type="OrthoDB" id="9789350at2"/>
<evidence type="ECO:0000259" key="3">
    <source>
        <dbReference type="Pfam" id="PF02834"/>
    </source>
</evidence>
<name>C4FJG5_9AQUI</name>
<comment type="catalytic activity">
    <reaction evidence="2">
        <text>a 3'-end 2',3'-cyclophospho-ribonucleotide-RNA + H2O = a 3'-end 2'-phospho-ribonucleotide-RNA + H(+)</text>
        <dbReference type="Rhea" id="RHEA:11828"/>
        <dbReference type="Rhea" id="RHEA-COMP:10464"/>
        <dbReference type="Rhea" id="RHEA-COMP:17353"/>
        <dbReference type="ChEBI" id="CHEBI:15377"/>
        <dbReference type="ChEBI" id="CHEBI:15378"/>
        <dbReference type="ChEBI" id="CHEBI:83064"/>
        <dbReference type="ChEBI" id="CHEBI:173113"/>
        <dbReference type="EC" id="3.1.4.58"/>
    </reaction>
</comment>
<dbReference type="HAMAP" id="MF_01940">
    <property type="entry name" value="RNA_CPDase"/>
    <property type="match status" value="1"/>
</dbReference>
<dbReference type="AlphaFoldDB" id="C4FJG5"/>
<evidence type="ECO:0000256" key="1">
    <source>
        <dbReference type="ARBA" id="ARBA00022801"/>
    </source>
</evidence>
<dbReference type="PANTHER" id="PTHR35561">
    <property type="entry name" value="RNA 2',3'-CYCLIC PHOSPHODIESTERASE"/>
    <property type="match status" value="1"/>
</dbReference>
<protein>
    <recommendedName>
        <fullName evidence="2">RNA 2',3'-cyclic phosphodiesterase</fullName>
        <shortName evidence="2">RNA 2',3'-CPDase</shortName>
        <ecNumber evidence="2">3.1.4.58</ecNumber>
    </recommendedName>
</protein>
<feature type="short sequence motif" description="HXTX 1" evidence="2">
    <location>
        <begin position="41"/>
        <end position="44"/>
    </location>
</feature>
<comment type="function">
    <text evidence="2">Hydrolyzes RNA 2',3'-cyclic phosphodiester to an RNA 2'-phosphomonoester.</text>
</comment>
<accession>C4FJG5</accession>
<keyword evidence="5" id="KW-1185">Reference proteome</keyword>
<dbReference type="EMBL" id="ABZS01000053">
    <property type="protein sequence ID" value="EEP60789.1"/>
    <property type="molecule type" value="Genomic_DNA"/>
</dbReference>
<dbReference type="SUPFAM" id="SSF55144">
    <property type="entry name" value="LigT-like"/>
    <property type="match status" value="1"/>
</dbReference>
<gene>
    <name evidence="4" type="ORF">SULYE_0712</name>
</gene>
<dbReference type="RefSeq" id="WP_007546473.1">
    <property type="nucleotide sequence ID" value="NZ_ABZS01000053.1"/>
</dbReference>
<comment type="similarity">
    <text evidence="2">Belongs to the 2H phosphoesterase superfamily. ThpR family.</text>
</comment>
<reference evidence="4 5" key="1">
    <citation type="submission" date="2009-04" db="EMBL/GenBank/DDBJ databases">
        <authorList>
            <person name="Reysenbach A.-L."/>
            <person name="Heidelberg J.F."/>
            <person name="Nelson W.C."/>
        </authorList>
    </citation>
    <scope>NUCLEOTIDE SEQUENCE [LARGE SCALE GENOMIC DNA]</scope>
    <source>
        <strain evidence="4 5">SS-5</strain>
    </source>
</reference>
<dbReference type="PANTHER" id="PTHR35561:SF1">
    <property type="entry name" value="RNA 2',3'-CYCLIC PHOSPHODIESTERASE"/>
    <property type="match status" value="1"/>
</dbReference>
<feature type="active site" description="Proton donor" evidence="2">
    <location>
        <position position="41"/>
    </location>
</feature>
<sequence>MKRIFIGSFIDSKGLKKHYTEIKKDFSGVLTGSWVKPENFHITYKFLGNVEDDKIEDIKNNLSECINKEIETQIVVKGLGVFPNLEQPKVLYFKVEENPVLTEINKYVENQMANLGFKREIKRFLPHITIVRIKEVKQQSFLEKIKKYEDKVFFKQKIITVDIIESTLNPKGAVYKKV</sequence>
<evidence type="ECO:0000313" key="5">
    <source>
        <dbReference type="Proteomes" id="UP000005540"/>
    </source>
</evidence>
<feature type="active site" description="Proton acceptor" evidence="2">
    <location>
        <position position="127"/>
    </location>
</feature>
<dbReference type="InterPro" id="IPR004175">
    <property type="entry name" value="RNA_CPDase"/>
</dbReference>
<feature type="domain" description="Phosphoesterase HXTX" evidence="3">
    <location>
        <begin position="12"/>
        <end position="92"/>
    </location>
</feature>
<keyword evidence="4" id="KW-0436">Ligase</keyword>
<dbReference type="Proteomes" id="UP000005540">
    <property type="component" value="Unassembled WGS sequence"/>
</dbReference>
<feature type="domain" description="Phosphoesterase HXTX" evidence="3">
    <location>
        <begin position="99"/>
        <end position="174"/>
    </location>
</feature>
<comment type="caution">
    <text evidence="4">The sequence shown here is derived from an EMBL/GenBank/DDBJ whole genome shotgun (WGS) entry which is preliminary data.</text>
</comment>
<dbReference type="GO" id="GO:0016874">
    <property type="term" value="F:ligase activity"/>
    <property type="evidence" value="ECO:0007669"/>
    <property type="project" value="UniProtKB-KW"/>
</dbReference>
<dbReference type="GO" id="GO:0008664">
    <property type="term" value="F:RNA 2',3'-cyclic 3'-phosphodiesterase activity"/>
    <property type="evidence" value="ECO:0007669"/>
    <property type="project" value="UniProtKB-EC"/>
</dbReference>